<sequence>MAGVETPFVLHGGCGCHAIRYRISVPALKDRPNCFYDMSYDPKSGKEPKYRFPFTCLDHCNDCRTHTGSMVNYWIIQPIEWCEYSCADPDDDPHRASGPSSGPGEAFESPEAREKAEAKRKWFKAEDVALAPTTLHYGKSPLPFLSFWASSPGHCVRTFCNRCGTSLSYTAHGVLPPGWTLKPIDFQLGTLDRDDLQRYRCIIPKEQLWGGMAVDWAKDMAMGKSEMSLRSGYRLDEP</sequence>
<dbReference type="OrthoDB" id="5422068at2759"/>
<reference evidence="1" key="1">
    <citation type="journal article" date="2020" name="Stud. Mycol.">
        <title>101 Dothideomycetes genomes: a test case for predicting lifestyles and emergence of pathogens.</title>
        <authorList>
            <person name="Haridas S."/>
            <person name="Albert R."/>
            <person name="Binder M."/>
            <person name="Bloem J."/>
            <person name="Labutti K."/>
            <person name="Salamov A."/>
            <person name="Andreopoulos B."/>
            <person name="Baker S."/>
            <person name="Barry K."/>
            <person name="Bills G."/>
            <person name="Bluhm B."/>
            <person name="Cannon C."/>
            <person name="Castanera R."/>
            <person name="Culley D."/>
            <person name="Daum C."/>
            <person name="Ezra D."/>
            <person name="Gonzalez J."/>
            <person name="Henrissat B."/>
            <person name="Kuo A."/>
            <person name="Liang C."/>
            <person name="Lipzen A."/>
            <person name="Lutzoni F."/>
            <person name="Magnuson J."/>
            <person name="Mondo S."/>
            <person name="Nolan M."/>
            <person name="Ohm R."/>
            <person name="Pangilinan J."/>
            <person name="Park H.-J."/>
            <person name="Ramirez L."/>
            <person name="Alfaro M."/>
            <person name="Sun H."/>
            <person name="Tritt A."/>
            <person name="Yoshinaga Y."/>
            <person name="Zwiers L.-H."/>
            <person name="Turgeon B."/>
            <person name="Goodwin S."/>
            <person name="Spatafora J."/>
            <person name="Crous P."/>
            <person name="Grigoriev I."/>
        </authorList>
    </citation>
    <scope>NUCLEOTIDE SEQUENCE</scope>
    <source>
        <strain evidence="1">CBS 133067</strain>
    </source>
</reference>
<comment type="caution">
    <text evidence="1">The sequence shown here is derived from an EMBL/GenBank/DDBJ whole genome shotgun (WGS) entry which is preliminary data.</text>
</comment>
<gene>
    <name evidence="1" type="ORF">NA57DRAFT_81199</name>
</gene>
<dbReference type="Gene3D" id="2.170.150.70">
    <property type="match status" value="1"/>
</dbReference>
<protein>
    <recommendedName>
        <fullName evidence="3">CENP-V/GFA domain-containing protein</fullName>
    </recommendedName>
</protein>
<accession>A0A9P4I5T2</accession>
<organism evidence="1 2">
    <name type="scientific">Rhizodiscina lignyota</name>
    <dbReference type="NCBI Taxonomy" id="1504668"/>
    <lineage>
        <taxon>Eukaryota</taxon>
        <taxon>Fungi</taxon>
        <taxon>Dikarya</taxon>
        <taxon>Ascomycota</taxon>
        <taxon>Pezizomycotina</taxon>
        <taxon>Dothideomycetes</taxon>
        <taxon>Pleosporomycetidae</taxon>
        <taxon>Aulographales</taxon>
        <taxon>Rhizodiscinaceae</taxon>
        <taxon>Rhizodiscina</taxon>
    </lineage>
</organism>
<dbReference type="InterPro" id="IPR011057">
    <property type="entry name" value="Mss4-like_sf"/>
</dbReference>
<evidence type="ECO:0000313" key="2">
    <source>
        <dbReference type="Proteomes" id="UP000799772"/>
    </source>
</evidence>
<dbReference type="AlphaFoldDB" id="A0A9P4I5T2"/>
<dbReference type="EMBL" id="ML978137">
    <property type="protein sequence ID" value="KAF2093697.1"/>
    <property type="molecule type" value="Genomic_DNA"/>
</dbReference>
<dbReference type="SUPFAM" id="SSF51316">
    <property type="entry name" value="Mss4-like"/>
    <property type="match status" value="1"/>
</dbReference>
<keyword evidence="2" id="KW-1185">Reference proteome</keyword>
<evidence type="ECO:0008006" key="3">
    <source>
        <dbReference type="Google" id="ProtNLM"/>
    </source>
</evidence>
<evidence type="ECO:0000313" key="1">
    <source>
        <dbReference type="EMBL" id="KAF2093697.1"/>
    </source>
</evidence>
<proteinExistence type="predicted"/>
<name>A0A9P4I5T2_9PEZI</name>
<dbReference type="Proteomes" id="UP000799772">
    <property type="component" value="Unassembled WGS sequence"/>
</dbReference>